<organism evidence="2 3">
    <name type="scientific">Brevibacterium sediminis</name>
    <dbReference type="NCBI Taxonomy" id="1857024"/>
    <lineage>
        <taxon>Bacteria</taxon>
        <taxon>Bacillati</taxon>
        <taxon>Actinomycetota</taxon>
        <taxon>Actinomycetes</taxon>
        <taxon>Micrococcales</taxon>
        <taxon>Brevibacteriaceae</taxon>
        <taxon>Brevibacterium</taxon>
    </lineage>
</organism>
<dbReference type="InterPro" id="IPR032330">
    <property type="entry name" value="EF-G-binding_C"/>
</dbReference>
<evidence type="ECO:0000259" key="1">
    <source>
        <dbReference type="Pfam" id="PF16571"/>
    </source>
</evidence>
<comment type="caution">
    <text evidence="2">The sequence shown here is derived from an EMBL/GenBank/DDBJ whole genome shotgun (WGS) entry which is preliminary data.</text>
</comment>
<dbReference type="RefSeq" id="WP_139467130.1">
    <property type="nucleotide sequence ID" value="NZ_VDMQ01000001.1"/>
</dbReference>
<protein>
    <submittedName>
        <fullName evidence="2">FBP domain-containing protein</fullName>
    </submittedName>
</protein>
<dbReference type="Pfam" id="PF16571">
    <property type="entry name" value="FBP_C"/>
    <property type="match status" value="1"/>
</dbReference>
<feature type="domain" description="Elongation factor G-binding protein C-terminal treble-clef zinc-finger" evidence="1">
    <location>
        <begin position="8"/>
        <end position="158"/>
    </location>
</feature>
<gene>
    <name evidence="2" type="ORF">FHQ09_01745</name>
</gene>
<proteinExistence type="predicted"/>
<name>A0A5C4X8X7_9MICO</name>
<evidence type="ECO:0000313" key="3">
    <source>
        <dbReference type="Proteomes" id="UP000314223"/>
    </source>
</evidence>
<dbReference type="Proteomes" id="UP000314223">
    <property type="component" value="Unassembled WGS sequence"/>
</dbReference>
<dbReference type="EMBL" id="VDMQ01000001">
    <property type="protein sequence ID" value="TNM58028.1"/>
    <property type="molecule type" value="Genomic_DNA"/>
</dbReference>
<dbReference type="AlphaFoldDB" id="A0A5C4X8X7"/>
<accession>A0A5C4X8X7</accession>
<sequence>MQQLNATQIKKSFINTSRREVEKITLPPNLAEIEWAELDYFGWADAKIPQRAYIVVPVDDVPRGLMLRAVPMAKSQAMCSWCEDLHETTGVRMFTAKKAGPSGRNGNSLGTLIHGNFECSKIVRNPPRAVEGHNDFEAHVSMRVDKLNERATSFVKRVLGEK</sequence>
<evidence type="ECO:0000313" key="2">
    <source>
        <dbReference type="EMBL" id="TNM58028.1"/>
    </source>
</evidence>
<reference evidence="2 3" key="1">
    <citation type="submission" date="2019-06" db="EMBL/GenBank/DDBJ databases">
        <authorList>
            <person name="Mardanova A.M."/>
            <person name="Pudova D.S."/>
            <person name="Shagimardanova E.I."/>
            <person name="Gogoleva N.E."/>
            <person name="Lutfullin M.T."/>
            <person name="Hadieva G.F."/>
            <person name="Sharipova M.R."/>
        </authorList>
    </citation>
    <scope>NUCLEOTIDE SEQUENCE [LARGE SCALE GENOMIC DNA]</scope>
    <source>
        <strain evidence="2 3">MG-1</strain>
    </source>
</reference>